<sequence length="312" mass="35834">MYQYNNPIPNHVLWPGWVDPYATLMAEPTGMQLCPYQASEEDLDKKGKRAPPDSIAFIASNGIGVPRRIGLALAAAAADPYASLTSPLIRPRYPRLAPLDLPDFLLRDHHHHLRLPASQTTSSWDMVVIGPVSSGFCYAMGWLERIEGPDAIRSWFRKRMGHRYFSWSAWQEAPILDGRATYEIEAGVSGMRYIVLLCGNRETALAAERMFRYTDLTVGVKDKKGCPWGGMPDQRGKKRLVTSFKVEWDGYEDWWEPRRWDQRGFPLPPDGRKERDLRDAVYPRMKGTEPEERVFCWPMRLGKPYGPYWQSI</sequence>
<dbReference type="GeneID" id="87866874"/>
<evidence type="ECO:0000313" key="1">
    <source>
        <dbReference type="EMBL" id="KAK3343142.1"/>
    </source>
</evidence>
<dbReference type="EMBL" id="JAUEPP010000005">
    <property type="protein sequence ID" value="KAK3343142.1"/>
    <property type="molecule type" value="Genomic_DNA"/>
</dbReference>
<protein>
    <submittedName>
        <fullName evidence="1">Uncharacterized protein</fullName>
    </submittedName>
</protein>
<gene>
    <name evidence="1" type="ORF">B0H65DRAFT_550311</name>
</gene>
<dbReference type="AlphaFoldDB" id="A0AAE0JDF3"/>
<reference evidence="1" key="2">
    <citation type="submission" date="2023-06" db="EMBL/GenBank/DDBJ databases">
        <authorList>
            <consortium name="Lawrence Berkeley National Laboratory"/>
            <person name="Haridas S."/>
            <person name="Hensen N."/>
            <person name="Bonometti L."/>
            <person name="Westerberg I."/>
            <person name="Brannstrom I.O."/>
            <person name="Guillou S."/>
            <person name="Cros-Aarteil S."/>
            <person name="Calhoun S."/>
            <person name="Kuo A."/>
            <person name="Mondo S."/>
            <person name="Pangilinan J."/>
            <person name="Riley R."/>
            <person name="Labutti K."/>
            <person name="Andreopoulos B."/>
            <person name="Lipzen A."/>
            <person name="Chen C."/>
            <person name="Yanf M."/>
            <person name="Daum C."/>
            <person name="Ng V."/>
            <person name="Clum A."/>
            <person name="Steindorff A."/>
            <person name="Ohm R."/>
            <person name="Martin F."/>
            <person name="Silar P."/>
            <person name="Natvig D."/>
            <person name="Lalanne C."/>
            <person name="Gautier V."/>
            <person name="Ament-Velasquez S.L."/>
            <person name="Kruys A."/>
            <person name="Hutchinson M.I."/>
            <person name="Powell A.J."/>
            <person name="Barry K."/>
            <person name="Miller A.N."/>
            <person name="Grigoriev I.V."/>
            <person name="Debuchy R."/>
            <person name="Gladieux P."/>
            <person name="Thoren M.H."/>
            <person name="Johannesson H."/>
        </authorList>
    </citation>
    <scope>NUCLEOTIDE SEQUENCE</scope>
    <source>
        <strain evidence="1">CBS 560.94</strain>
    </source>
</reference>
<name>A0AAE0JDF3_9PEZI</name>
<keyword evidence="2" id="KW-1185">Reference proteome</keyword>
<evidence type="ECO:0000313" key="2">
    <source>
        <dbReference type="Proteomes" id="UP001278500"/>
    </source>
</evidence>
<dbReference type="RefSeq" id="XP_062680935.1">
    <property type="nucleotide sequence ID" value="XM_062829720.1"/>
</dbReference>
<proteinExistence type="predicted"/>
<dbReference type="Proteomes" id="UP001278500">
    <property type="component" value="Unassembled WGS sequence"/>
</dbReference>
<organism evidence="1 2">
    <name type="scientific">Neurospora tetraspora</name>
    <dbReference type="NCBI Taxonomy" id="94610"/>
    <lineage>
        <taxon>Eukaryota</taxon>
        <taxon>Fungi</taxon>
        <taxon>Dikarya</taxon>
        <taxon>Ascomycota</taxon>
        <taxon>Pezizomycotina</taxon>
        <taxon>Sordariomycetes</taxon>
        <taxon>Sordariomycetidae</taxon>
        <taxon>Sordariales</taxon>
        <taxon>Sordariaceae</taxon>
        <taxon>Neurospora</taxon>
    </lineage>
</organism>
<comment type="caution">
    <text evidence="1">The sequence shown here is derived from an EMBL/GenBank/DDBJ whole genome shotgun (WGS) entry which is preliminary data.</text>
</comment>
<accession>A0AAE0JDF3</accession>
<reference evidence="1" key="1">
    <citation type="journal article" date="2023" name="Mol. Phylogenet. Evol.">
        <title>Genome-scale phylogeny and comparative genomics of the fungal order Sordariales.</title>
        <authorList>
            <person name="Hensen N."/>
            <person name="Bonometti L."/>
            <person name="Westerberg I."/>
            <person name="Brannstrom I.O."/>
            <person name="Guillou S."/>
            <person name="Cros-Aarteil S."/>
            <person name="Calhoun S."/>
            <person name="Haridas S."/>
            <person name="Kuo A."/>
            <person name="Mondo S."/>
            <person name="Pangilinan J."/>
            <person name="Riley R."/>
            <person name="LaButti K."/>
            <person name="Andreopoulos B."/>
            <person name="Lipzen A."/>
            <person name="Chen C."/>
            <person name="Yan M."/>
            <person name="Daum C."/>
            <person name="Ng V."/>
            <person name="Clum A."/>
            <person name="Steindorff A."/>
            <person name="Ohm R.A."/>
            <person name="Martin F."/>
            <person name="Silar P."/>
            <person name="Natvig D.O."/>
            <person name="Lalanne C."/>
            <person name="Gautier V."/>
            <person name="Ament-Velasquez S.L."/>
            <person name="Kruys A."/>
            <person name="Hutchinson M.I."/>
            <person name="Powell A.J."/>
            <person name="Barry K."/>
            <person name="Miller A.N."/>
            <person name="Grigoriev I.V."/>
            <person name="Debuchy R."/>
            <person name="Gladieux P."/>
            <person name="Hiltunen Thoren M."/>
            <person name="Johannesson H."/>
        </authorList>
    </citation>
    <scope>NUCLEOTIDE SEQUENCE</scope>
    <source>
        <strain evidence="1">CBS 560.94</strain>
    </source>
</reference>